<dbReference type="InterPro" id="IPR007110">
    <property type="entry name" value="Ig-like_dom"/>
</dbReference>
<feature type="domain" description="Ig-like" evidence="2">
    <location>
        <begin position="292"/>
        <end position="373"/>
    </location>
</feature>
<evidence type="ECO:0000313" key="3">
    <source>
        <dbReference type="EMBL" id="VYS78062.1"/>
    </source>
</evidence>
<feature type="compositionally biased region" description="Polar residues" evidence="1">
    <location>
        <begin position="481"/>
        <end position="510"/>
    </location>
</feature>
<dbReference type="EMBL" id="CACRSM010000002">
    <property type="protein sequence ID" value="VYS78062.1"/>
    <property type="molecule type" value="Genomic_DNA"/>
</dbReference>
<evidence type="ECO:0000256" key="1">
    <source>
        <dbReference type="SAM" id="MobiDB-lite"/>
    </source>
</evidence>
<reference evidence="3" key="1">
    <citation type="submission" date="2019-11" db="EMBL/GenBank/DDBJ databases">
        <authorList>
            <person name="Feng L."/>
        </authorList>
    </citation>
    <scope>NUCLEOTIDE SEQUENCE</scope>
    <source>
        <strain evidence="3">AodontolyticusLFYP35</strain>
    </source>
</reference>
<sequence>MRIRLGSRSSQRALSYRQGSKVSRALILLTTAAIGGSFTLLALPWSSASAHPDTAPVTTVSTDPLDHLDDVGGSLDIHATAEAPSANPTLSVKDLQSTPDRLVLESGSPLAKKFVRTPYEKAEVIVEGAEFAPETTLSNQTPAASFDQLEPKPASSDDTPSLNDLKGHEGAVWVESNATPSANATSIAQLQGDEQDVKTLDELQEKGIPAIDSSLATPEILVQNGEIRTMTFELTNVGKDAKDIEIEGVFSSKVPGSSTVIWSLQCSVKGGATCPERADGYAESVTLTQDKPEFSPFHSVINMPKGSTITITAQLRQTIAQCTPDAVSETTTRFSWKRLGADKSKQTDLELTGKIACASATPAPTATPSATPSPTPTATTPSSDDQTRSATAKPLPTATPTRHINESQSNVQPRPRQNAARPAPAPARRVQVFAPGSPNRPTAQEAARRNAAARQAQAAARQQQNANAAAQRNNAAPAAPTHSSSDVTPATSQAPAENQDDSQLADSSYGFNASGRRGGLMSDVEANSAVAVAALLVTAGAGALATFHKGK</sequence>
<feature type="compositionally biased region" description="Low complexity" evidence="1">
    <location>
        <begin position="390"/>
        <end position="401"/>
    </location>
</feature>
<protein>
    <recommendedName>
        <fullName evidence="2">Ig-like domain-containing protein</fullName>
    </recommendedName>
</protein>
<feature type="region of interest" description="Disordered" evidence="1">
    <location>
        <begin position="133"/>
        <end position="166"/>
    </location>
</feature>
<organism evidence="3">
    <name type="scientific">Schaalia odontolytica</name>
    <dbReference type="NCBI Taxonomy" id="1660"/>
    <lineage>
        <taxon>Bacteria</taxon>
        <taxon>Bacillati</taxon>
        <taxon>Actinomycetota</taxon>
        <taxon>Actinomycetes</taxon>
        <taxon>Actinomycetales</taxon>
        <taxon>Actinomycetaceae</taxon>
        <taxon>Schaalia</taxon>
    </lineage>
</organism>
<feature type="compositionally biased region" description="Low complexity" evidence="1">
    <location>
        <begin position="411"/>
        <end position="432"/>
    </location>
</feature>
<name>A0A6N2RAZ7_9ACTO</name>
<feature type="compositionally biased region" description="Low complexity" evidence="1">
    <location>
        <begin position="359"/>
        <end position="383"/>
    </location>
</feature>
<feature type="compositionally biased region" description="Low complexity" evidence="1">
    <location>
        <begin position="443"/>
        <end position="479"/>
    </location>
</feature>
<proteinExistence type="predicted"/>
<evidence type="ECO:0000259" key="2">
    <source>
        <dbReference type="PROSITE" id="PS50835"/>
    </source>
</evidence>
<gene>
    <name evidence="3" type="ORF">AOLFYP35_00274</name>
</gene>
<feature type="region of interest" description="Disordered" evidence="1">
    <location>
        <begin position="359"/>
        <end position="510"/>
    </location>
</feature>
<dbReference type="AlphaFoldDB" id="A0A6N2RAZ7"/>
<accession>A0A6N2RAZ7</accession>
<dbReference type="PROSITE" id="PS50835">
    <property type="entry name" value="IG_LIKE"/>
    <property type="match status" value="1"/>
</dbReference>